<accession>A0A9Q8QAM7</accession>
<sequence length="645" mass="72609">MNLSMPGLLLLVGGSIVYWVCHYALSLRHNIAEAKRSGLPYVVVPCSPITHLWRISFPLCSRLLKLLPKSWWEDWFDVMIPDNIYWSGWKLFERYGEAFLVVSPGFRVLYVANAEMITQIFAKREQFPKWVARYHILRLFGENLITAEGQTWRLHRRVIAASFSERNAALVFREAIVQAQGMVRGWIGPSETRSEVLRTVERDALRMALHIIGYVGFGLRLLWPGQTLPANMDPKYSKYSSLEAAEGYEMSFVDTMRSVMDNILLIPLAPKWLLRAWPSERTTEALVAYENYTKYMEEMMEDKLDDARRGIPPEGMDLMGSLVRCAYEADAAKDDKTGKAASLPVLTREEIIGNAFIMFAAGHETSGGNIHVLMMLLATNPSAQRHLQRGIDQVLGDSDPSTWDYDTKVSAMMGSMIGACLYETLRIVPPAVEIPKEVSPLGDQPVTMDGREYLLTEGTGIAIVTSGVHLNPRYWPHADSKICEGGNDLRDFRPERWFPNKSGLGARGVEDTSGPESAAQYGGHGEVDSSAQMFRPAKGSYIPFSDGSRSCMGRRTAQAQITAMLAVVFREYSVELAVDEWASDAEVQAMSRDERASVYRQAQDKSRQTMMKMYSVVTLGLHSTYHVPLRLVKRGHENFVDWMDG</sequence>
<dbReference type="GO" id="GO:0004497">
    <property type="term" value="F:monooxygenase activity"/>
    <property type="evidence" value="ECO:0007669"/>
    <property type="project" value="UniProtKB-KW"/>
</dbReference>
<keyword evidence="6" id="KW-0503">Monooxygenase</keyword>
<dbReference type="SUPFAM" id="SSF48264">
    <property type="entry name" value="Cytochrome P450"/>
    <property type="match status" value="1"/>
</dbReference>
<dbReference type="CDD" id="cd11070">
    <property type="entry name" value="CYP56-like"/>
    <property type="match status" value="1"/>
</dbReference>
<evidence type="ECO:0000313" key="9">
    <source>
        <dbReference type="EMBL" id="UNI15718.1"/>
    </source>
</evidence>
<protein>
    <recommendedName>
        <fullName evidence="11">Cytochrome P450</fullName>
    </recommendedName>
</protein>
<dbReference type="EMBL" id="CP086355">
    <property type="protein sequence ID" value="UNI15718.1"/>
    <property type="molecule type" value="Genomic_DNA"/>
</dbReference>
<dbReference type="InterPro" id="IPR036396">
    <property type="entry name" value="Cyt_P450_sf"/>
</dbReference>
<gene>
    <name evidence="9" type="ORF">JDV02_002224</name>
</gene>
<dbReference type="Pfam" id="PF00067">
    <property type="entry name" value="p450"/>
    <property type="match status" value="1"/>
</dbReference>
<feature type="region of interest" description="Disordered" evidence="7">
    <location>
        <begin position="503"/>
        <end position="527"/>
    </location>
</feature>
<keyword evidence="8" id="KW-1133">Transmembrane helix</keyword>
<dbReference type="Proteomes" id="UP000829364">
    <property type="component" value="Chromosome 2"/>
</dbReference>
<evidence type="ECO:0000256" key="6">
    <source>
        <dbReference type="RuleBase" id="RU000461"/>
    </source>
</evidence>
<dbReference type="InterPro" id="IPR050121">
    <property type="entry name" value="Cytochrome_P450_monoxygenase"/>
</dbReference>
<dbReference type="PROSITE" id="PS00086">
    <property type="entry name" value="CYTOCHROME_P450"/>
    <property type="match status" value="1"/>
</dbReference>
<organism evidence="9 10">
    <name type="scientific">Purpureocillium takamizusanense</name>
    <dbReference type="NCBI Taxonomy" id="2060973"/>
    <lineage>
        <taxon>Eukaryota</taxon>
        <taxon>Fungi</taxon>
        <taxon>Dikarya</taxon>
        <taxon>Ascomycota</taxon>
        <taxon>Pezizomycotina</taxon>
        <taxon>Sordariomycetes</taxon>
        <taxon>Hypocreomycetidae</taxon>
        <taxon>Hypocreales</taxon>
        <taxon>Ophiocordycipitaceae</taxon>
        <taxon>Purpureocillium</taxon>
    </lineage>
</organism>
<dbReference type="InterPro" id="IPR002401">
    <property type="entry name" value="Cyt_P450_E_grp-I"/>
</dbReference>
<dbReference type="PRINTS" id="PR00463">
    <property type="entry name" value="EP450I"/>
</dbReference>
<keyword evidence="3 5" id="KW-0479">Metal-binding</keyword>
<evidence type="ECO:0000256" key="8">
    <source>
        <dbReference type="SAM" id="Phobius"/>
    </source>
</evidence>
<evidence type="ECO:0000256" key="2">
    <source>
        <dbReference type="ARBA" id="ARBA00022617"/>
    </source>
</evidence>
<keyword evidence="4 5" id="KW-0408">Iron</keyword>
<keyword evidence="8" id="KW-0472">Membrane</keyword>
<dbReference type="InterPro" id="IPR001128">
    <property type="entry name" value="Cyt_P450"/>
</dbReference>
<dbReference type="GeneID" id="72064185"/>
<dbReference type="AlphaFoldDB" id="A0A9Q8QAM7"/>
<name>A0A9Q8QAM7_9HYPO</name>
<dbReference type="GO" id="GO:0016705">
    <property type="term" value="F:oxidoreductase activity, acting on paired donors, with incorporation or reduction of molecular oxygen"/>
    <property type="evidence" value="ECO:0007669"/>
    <property type="project" value="InterPro"/>
</dbReference>
<keyword evidence="2 5" id="KW-0349">Heme</keyword>
<reference evidence="9" key="1">
    <citation type="submission" date="2021-11" db="EMBL/GenBank/DDBJ databases">
        <title>Purpureocillium_takamizusanense_genome.</title>
        <authorList>
            <person name="Nguyen N.-H."/>
        </authorList>
    </citation>
    <scope>NUCLEOTIDE SEQUENCE</scope>
    <source>
        <strain evidence="9">PT3</strain>
    </source>
</reference>
<evidence type="ECO:0000313" key="10">
    <source>
        <dbReference type="Proteomes" id="UP000829364"/>
    </source>
</evidence>
<dbReference type="RefSeq" id="XP_047839199.1">
    <property type="nucleotide sequence ID" value="XM_047983229.1"/>
</dbReference>
<evidence type="ECO:0000256" key="4">
    <source>
        <dbReference type="ARBA" id="ARBA00023004"/>
    </source>
</evidence>
<comment type="cofactor">
    <cofactor evidence="1 5">
        <name>heme</name>
        <dbReference type="ChEBI" id="CHEBI:30413"/>
    </cofactor>
</comment>
<keyword evidence="10" id="KW-1185">Reference proteome</keyword>
<dbReference type="InterPro" id="IPR017972">
    <property type="entry name" value="Cyt_P450_CS"/>
</dbReference>
<dbReference type="PANTHER" id="PTHR24305">
    <property type="entry name" value="CYTOCHROME P450"/>
    <property type="match status" value="1"/>
</dbReference>
<evidence type="ECO:0000256" key="5">
    <source>
        <dbReference type="PIRSR" id="PIRSR602401-1"/>
    </source>
</evidence>
<dbReference type="Gene3D" id="1.10.630.10">
    <property type="entry name" value="Cytochrome P450"/>
    <property type="match status" value="1"/>
</dbReference>
<evidence type="ECO:0000256" key="1">
    <source>
        <dbReference type="ARBA" id="ARBA00001971"/>
    </source>
</evidence>
<feature type="binding site" description="axial binding residue" evidence="5">
    <location>
        <position position="551"/>
    </location>
    <ligand>
        <name>heme</name>
        <dbReference type="ChEBI" id="CHEBI:30413"/>
    </ligand>
    <ligandPart>
        <name>Fe</name>
        <dbReference type="ChEBI" id="CHEBI:18248"/>
    </ligandPart>
</feature>
<dbReference type="KEGG" id="ptkz:JDV02_002224"/>
<dbReference type="GO" id="GO:0005506">
    <property type="term" value="F:iron ion binding"/>
    <property type="evidence" value="ECO:0007669"/>
    <property type="project" value="InterPro"/>
</dbReference>
<proteinExistence type="inferred from homology"/>
<evidence type="ECO:0000256" key="3">
    <source>
        <dbReference type="ARBA" id="ARBA00022723"/>
    </source>
</evidence>
<keyword evidence="6" id="KW-0560">Oxidoreductase</keyword>
<dbReference type="PANTHER" id="PTHR24305:SF223">
    <property type="entry name" value="CYTOCHROME P450-DIT2"/>
    <property type="match status" value="1"/>
</dbReference>
<comment type="similarity">
    <text evidence="6">Belongs to the cytochrome P450 family.</text>
</comment>
<dbReference type="OrthoDB" id="1470350at2759"/>
<feature type="transmembrane region" description="Helical" evidence="8">
    <location>
        <begin position="6"/>
        <end position="25"/>
    </location>
</feature>
<evidence type="ECO:0008006" key="11">
    <source>
        <dbReference type="Google" id="ProtNLM"/>
    </source>
</evidence>
<keyword evidence="8" id="KW-0812">Transmembrane</keyword>
<evidence type="ECO:0000256" key="7">
    <source>
        <dbReference type="SAM" id="MobiDB-lite"/>
    </source>
</evidence>
<dbReference type="GO" id="GO:0020037">
    <property type="term" value="F:heme binding"/>
    <property type="evidence" value="ECO:0007669"/>
    <property type="project" value="InterPro"/>
</dbReference>